<dbReference type="AlphaFoldDB" id="A0AAV4I5A0"/>
<evidence type="ECO:0000313" key="1">
    <source>
        <dbReference type="EMBL" id="GFS03846.1"/>
    </source>
</evidence>
<comment type="caution">
    <text evidence="1">The sequence shown here is derived from an EMBL/GenBank/DDBJ whole genome shotgun (WGS) entry which is preliminary data.</text>
</comment>
<evidence type="ECO:0000313" key="2">
    <source>
        <dbReference type="Proteomes" id="UP000762676"/>
    </source>
</evidence>
<organism evidence="1 2">
    <name type="scientific">Elysia marginata</name>
    <dbReference type="NCBI Taxonomy" id="1093978"/>
    <lineage>
        <taxon>Eukaryota</taxon>
        <taxon>Metazoa</taxon>
        <taxon>Spiralia</taxon>
        <taxon>Lophotrochozoa</taxon>
        <taxon>Mollusca</taxon>
        <taxon>Gastropoda</taxon>
        <taxon>Heterobranchia</taxon>
        <taxon>Euthyneura</taxon>
        <taxon>Panpulmonata</taxon>
        <taxon>Sacoglossa</taxon>
        <taxon>Placobranchoidea</taxon>
        <taxon>Plakobranchidae</taxon>
        <taxon>Elysia</taxon>
    </lineage>
</organism>
<proteinExistence type="predicted"/>
<reference evidence="1 2" key="1">
    <citation type="journal article" date="2021" name="Elife">
        <title>Chloroplast acquisition without the gene transfer in kleptoplastic sea slugs, Plakobranchus ocellatus.</title>
        <authorList>
            <person name="Maeda T."/>
            <person name="Takahashi S."/>
            <person name="Yoshida T."/>
            <person name="Shimamura S."/>
            <person name="Takaki Y."/>
            <person name="Nagai Y."/>
            <person name="Toyoda A."/>
            <person name="Suzuki Y."/>
            <person name="Arimoto A."/>
            <person name="Ishii H."/>
            <person name="Satoh N."/>
            <person name="Nishiyama T."/>
            <person name="Hasebe M."/>
            <person name="Maruyama T."/>
            <person name="Minagawa J."/>
            <person name="Obokata J."/>
            <person name="Shigenobu S."/>
        </authorList>
    </citation>
    <scope>NUCLEOTIDE SEQUENCE [LARGE SCALE GENOMIC DNA]</scope>
</reference>
<protein>
    <submittedName>
        <fullName evidence="1">Uncharacterized protein</fullName>
    </submittedName>
</protein>
<name>A0AAV4I5A0_9GAST</name>
<dbReference type="EMBL" id="BMAT01013011">
    <property type="protein sequence ID" value="GFS03846.1"/>
    <property type="molecule type" value="Genomic_DNA"/>
</dbReference>
<keyword evidence="2" id="KW-1185">Reference proteome</keyword>
<gene>
    <name evidence="1" type="ORF">ElyMa_006481100</name>
</gene>
<dbReference type="Proteomes" id="UP000762676">
    <property type="component" value="Unassembled WGS sequence"/>
</dbReference>
<accession>A0AAV4I5A0</accession>
<sequence length="105" mass="11713">MQPLAVLPSPGKAEHPLLLGDRGKFHYRCSTDDNIVVFLCMDNSVVTMASTNNVVFPPSASKSMVKPRNKTGSFRPAGYVPGIQQRHGRCREDRPECWGMPHFNE</sequence>